<dbReference type="Pfam" id="PF00389">
    <property type="entry name" value="2-Hacid_dh"/>
    <property type="match status" value="1"/>
</dbReference>
<dbReference type="InterPro" id="IPR036291">
    <property type="entry name" value="NAD(P)-bd_dom_sf"/>
</dbReference>
<dbReference type="InterPro" id="IPR050223">
    <property type="entry name" value="D-isomer_2-hydroxyacid_DH"/>
</dbReference>
<organism evidence="14 15">
    <name type="scientific">Lonsdalea quercina</name>
    <dbReference type="NCBI Taxonomy" id="71657"/>
    <lineage>
        <taxon>Bacteria</taxon>
        <taxon>Pseudomonadati</taxon>
        <taxon>Pseudomonadota</taxon>
        <taxon>Gammaproteobacteria</taxon>
        <taxon>Enterobacterales</taxon>
        <taxon>Pectobacteriaceae</taxon>
        <taxon>Lonsdalea</taxon>
    </lineage>
</organism>
<dbReference type="GO" id="GO:0005829">
    <property type="term" value="C:cytosol"/>
    <property type="evidence" value="ECO:0007669"/>
    <property type="project" value="TreeGrafter"/>
</dbReference>
<dbReference type="InterPro" id="IPR029753">
    <property type="entry name" value="D-isomer_DH_CS"/>
</dbReference>
<feature type="domain" description="D-isomer specific 2-hydroxyacid dehydrogenase NAD-binding" evidence="13">
    <location>
        <begin position="104"/>
        <end position="283"/>
    </location>
</feature>
<dbReference type="Gene3D" id="3.40.50.720">
    <property type="entry name" value="NAD(P)-binding Rossmann-like Domain"/>
    <property type="match status" value="2"/>
</dbReference>
<comment type="catalytic activity">
    <reaction evidence="4">
        <text>(R)-glycerate + NAD(+) = 3-hydroxypyruvate + NADH + H(+)</text>
        <dbReference type="Rhea" id="RHEA:17905"/>
        <dbReference type="ChEBI" id="CHEBI:15378"/>
        <dbReference type="ChEBI" id="CHEBI:16659"/>
        <dbReference type="ChEBI" id="CHEBI:17180"/>
        <dbReference type="ChEBI" id="CHEBI:57540"/>
        <dbReference type="ChEBI" id="CHEBI:57945"/>
        <dbReference type="EC" id="1.1.1.81"/>
    </reaction>
</comment>
<dbReference type="EC" id="1.1.1.81" evidence="9"/>
<dbReference type="GO" id="GO:0030267">
    <property type="term" value="F:glyoxylate reductase (NADPH) activity"/>
    <property type="evidence" value="ECO:0007669"/>
    <property type="project" value="UniProtKB-EC"/>
</dbReference>
<evidence type="ECO:0000313" key="15">
    <source>
        <dbReference type="Proteomes" id="UP000187280"/>
    </source>
</evidence>
<evidence type="ECO:0000256" key="1">
    <source>
        <dbReference type="ARBA" id="ARBA00022857"/>
    </source>
</evidence>
<evidence type="ECO:0000256" key="11">
    <source>
        <dbReference type="RuleBase" id="RU003719"/>
    </source>
</evidence>
<keyword evidence="3" id="KW-0520">NAD</keyword>
<dbReference type="SUPFAM" id="SSF51735">
    <property type="entry name" value="NAD(P)-binding Rossmann-fold domains"/>
    <property type="match status" value="1"/>
</dbReference>
<dbReference type="CDD" id="cd05301">
    <property type="entry name" value="GDH"/>
    <property type="match status" value="1"/>
</dbReference>
<name>A0A1H4CM11_9GAMM</name>
<dbReference type="GO" id="GO:0016618">
    <property type="term" value="F:hydroxypyruvate reductase [NAD(P)H] activity"/>
    <property type="evidence" value="ECO:0007669"/>
    <property type="project" value="UniProtKB-EC"/>
</dbReference>
<dbReference type="InterPro" id="IPR006139">
    <property type="entry name" value="D-isomer_2_OHA_DH_cat_dom"/>
</dbReference>
<dbReference type="eggNOG" id="COG1052">
    <property type="taxonomic scope" value="Bacteria"/>
</dbReference>
<sequence>MKPEIILYSRIPEDLHARLSSHFTVNEFQSLPPTGHPALANAEGLIGAGGQIDQAFLSHLPRLRAVSTVSVGYDNIDVAALNQKNALLMHTPTVLTDTVADTVIALMLMTARRALESAERVKAGEWQRSIGSDWFGVDVHHKTIGILGMGRIGMAVAQRAHLGFNMPVRYHARHHHPEAEQRFNAQYNTLETLLAESDFLCITLPLTPQTRHLLNRERLAKMKPGAILINIGRGPVVDEAALIDALRNGQLRGAGLDVFETEPLPADSPLLTLPNVVALPHIGSATHETRYAMAACAVDNLIAALTSDVKENCVNPPSSRS</sequence>
<dbReference type="AlphaFoldDB" id="A0A1H4CM11"/>
<dbReference type="EC" id="1.1.1.79" evidence="8"/>
<dbReference type="Pfam" id="PF02826">
    <property type="entry name" value="2-Hacid_dh_C"/>
    <property type="match status" value="1"/>
</dbReference>
<protein>
    <recommendedName>
        <fullName evidence="10">Glyoxylate/hydroxypyruvate reductase B</fullName>
        <ecNumber evidence="8">1.1.1.79</ecNumber>
        <ecNumber evidence="9">1.1.1.81</ecNumber>
    </recommendedName>
</protein>
<evidence type="ECO:0000256" key="9">
    <source>
        <dbReference type="ARBA" id="ARBA00066674"/>
    </source>
</evidence>
<dbReference type="InterPro" id="IPR006140">
    <property type="entry name" value="D-isomer_DH_NAD-bd"/>
</dbReference>
<dbReference type="NCBIfam" id="NF011938">
    <property type="entry name" value="PRK15409.1"/>
    <property type="match status" value="1"/>
</dbReference>
<keyword evidence="15" id="KW-1185">Reference proteome</keyword>
<evidence type="ECO:0000256" key="5">
    <source>
        <dbReference type="ARBA" id="ARBA00052239"/>
    </source>
</evidence>
<dbReference type="GeneID" id="97764904"/>
<evidence type="ECO:0000256" key="2">
    <source>
        <dbReference type="ARBA" id="ARBA00023002"/>
    </source>
</evidence>
<comment type="similarity">
    <text evidence="7">Belongs to the D-isomer specific 2-hydroxyacid dehydrogenase family. GhrB subfamily.</text>
</comment>
<evidence type="ECO:0000313" key="14">
    <source>
        <dbReference type="EMBL" id="SEA61359.1"/>
    </source>
</evidence>
<dbReference type="FunFam" id="3.40.50.720:FF:000026">
    <property type="entry name" value="Glyoxylate/hydroxypyruvate reductase B"/>
    <property type="match status" value="1"/>
</dbReference>
<evidence type="ECO:0000259" key="13">
    <source>
        <dbReference type="Pfam" id="PF02826"/>
    </source>
</evidence>
<evidence type="ECO:0000256" key="3">
    <source>
        <dbReference type="ARBA" id="ARBA00023027"/>
    </source>
</evidence>
<dbReference type="SUPFAM" id="SSF52283">
    <property type="entry name" value="Formate/glycerate dehydrogenase catalytic domain-like"/>
    <property type="match status" value="1"/>
</dbReference>
<feature type="domain" description="D-isomer specific 2-hydroxyacid dehydrogenase catalytic" evidence="12">
    <location>
        <begin position="6"/>
        <end position="315"/>
    </location>
</feature>
<evidence type="ECO:0000256" key="7">
    <source>
        <dbReference type="ARBA" id="ARBA00061278"/>
    </source>
</evidence>
<evidence type="ECO:0000256" key="10">
    <source>
        <dbReference type="ARBA" id="ARBA00073362"/>
    </source>
</evidence>
<dbReference type="Proteomes" id="UP000187280">
    <property type="component" value="Unassembled WGS sequence"/>
</dbReference>
<comment type="catalytic activity">
    <reaction evidence="5">
        <text>(R)-glycerate + NADP(+) = 3-hydroxypyruvate + NADPH + H(+)</text>
        <dbReference type="Rhea" id="RHEA:18657"/>
        <dbReference type="ChEBI" id="CHEBI:15378"/>
        <dbReference type="ChEBI" id="CHEBI:16659"/>
        <dbReference type="ChEBI" id="CHEBI:17180"/>
        <dbReference type="ChEBI" id="CHEBI:57783"/>
        <dbReference type="ChEBI" id="CHEBI:58349"/>
        <dbReference type="EC" id="1.1.1.81"/>
    </reaction>
</comment>
<dbReference type="EMBL" id="FNQS01000006">
    <property type="protein sequence ID" value="SEA61359.1"/>
    <property type="molecule type" value="Genomic_DNA"/>
</dbReference>
<dbReference type="PANTHER" id="PTHR10996:SF283">
    <property type="entry name" value="GLYOXYLATE_HYDROXYPYRUVATE REDUCTASE B"/>
    <property type="match status" value="1"/>
</dbReference>
<dbReference type="PROSITE" id="PS00671">
    <property type="entry name" value="D_2_HYDROXYACID_DH_3"/>
    <property type="match status" value="1"/>
</dbReference>
<dbReference type="PANTHER" id="PTHR10996">
    <property type="entry name" value="2-HYDROXYACID DEHYDROGENASE-RELATED"/>
    <property type="match status" value="1"/>
</dbReference>
<evidence type="ECO:0000256" key="4">
    <source>
        <dbReference type="ARBA" id="ARBA00051801"/>
    </source>
</evidence>
<proteinExistence type="inferred from homology"/>
<dbReference type="RefSeq" id="WP_026743853.1">
    <property type="nucleotide sequence ID" value="NZ_FNQS01000006.1"/>
</dbReference>
<keyword evidence="2 11" id="KW-0560">Oxidoreductase</keyword>
<gene>
    <name evidence="14" type="ORF">SAMN02982996_02032</name>
</gene>
<dbReference type="GO" id="GO:0051287">
    <property type="term" value="F:NAD binding"/>
    <property type="evidence" value="ECO:0007669"/>
    <property type="project" value="InterPro"/>
</dbReference>
<evidence type="ECO:0000256" key="8">
    <source>
        <dbReference type="ARBA" id="ARBA00066661"/>
    </source>
</evidence>
<accession>A0A1H4CM11</accession>
<reference evidence="14 15" key="1">
    <citation type="submission" date="2016-10" db="EMBL/GenBank/DDBJ databases">
        <authorList>
            <person name="de Groot N.N."/>
        </authorList>
    </citation>
    <scope>NUCLEOTIDE SEQUENCE [LARGE SCALE GENOMIC DNA]</scope>
    <source>
        <strain evidence="14 15">ATCC 29281</strain>
    </source>
</reference>
<keyword evidence="1" id="KW-0521">NADP</keyword>
<evidence type="ECO:0000259" key="12">
    <source>
        <dbReference type="Pfam" id="PF00389"/>
    </source>
</evidence>
<evidence type="ECO:0000256" key="6">
    <source>
        <dbReference type="ARBA" id="ARBA00052769"/>
    </source>
</evidence>
<dbReference type="STRING" id="71657.SAMN02982996_02032"/>
<comment type="catalytic activity">
    <reaction evidence="6">
        <text>glycolate + NADP(+) = glyoxylate + NADPH + H(+)</text>
        <dbReference type="Rhea" id="RHEA:10992"/>
        <dbReference type="ChEBI" id="CHEBI:15378"/>
        <dbReference type="ChEBI" id="CHEBI:29805"/>
        <dbReference type="ChEBI" id="CHEBI:36655"/>
        <dbReference type="ChEBI" id="CHEBI:57783"/>
        <dbReference type="ChEBI" id="CHEBI:58349"/>
        <dbReference type="EC" id="1.1.1.79"/>
    </reaction>
</comment>